<dbReference type="PROSITE" id="PS50097">
    <property type="entry name" value="BTB"/>
    <property type="match status" value="1"/>
</dbReference>
<evidence type="ECO:0000313" key="2">
    <source>
        <dbReference type="EMBL" id="GIY55984.1"/>
    </source>
</evidence>
<dbReference type="SMART" id="SM00225">
    <property type="entry name" value="BTB"/>
    <property type="match status" value="1"/>
</dbReference>
<dbReference type="Gene3D" id="1.25.40.420">
    <property type="match status" value="1"/>
</dbReference>
<dbReference type="EMBL" id="BPLQ01011151">
    <property type="protein sequence ID" value="GIY55984.1"/>
    <property type="molecule type" value="Genomic_DNA"/>
</dbReference>
<organism evidence="2 3">
    <name type="scientific">Caerostris darwini</name>
    <dbReference type="NCBI Taxonomy" id="1538125"/>
    <lineage>
        <taxon>Eukaryota</taxon>
        <taxon>Metazoa</taxon>
        <taxon>Ecdysozoa</taxon>
        <taxon>Arthropoda</taxon>
        <taxon>Chelicerata</taxon>
        <taxon>Arachnida</taxon>
        <taxon>Araneae</taxon>
        <taxon>Araneomorphae</taxon>
        <taxon>Entelegynae</taxon>
        <taxon>Araneoidea</taxon>
        <taxon>Araneidae</taxon>
        <taxon>Caerostris</taxon>
    </lineage>
</organism>
<dbReference type="Pfam" id="PF00651">
    <property type="entry name" value="BTB"/>
    <property type="match status" value="1"/>
</dbReference>
<dbReference type="AlphaFoldDB" id="A0AAV4UE75"/>
<comment type="caution">
    <text evidence="2">The sequence shown here is derived from an EMBL/GenBank/DDBJ whole genome shotgun (WGS) entry which is preliminary data.</text>
</comment>
<dbReference type="Gene3D" id="3.30.710.10">
    <property type="entry name" value="Potassium Channel Kv1.1, Chain A"/>
    <property type="match status" value="1"/>
</dbReference>
<dbReference type="InterPro" id="IPR000210">
    <property type="entry name" value="BTB/POZ_dom"/>
</dbReference>
<evidence type="ECO:0000313" key="3">
    <source>
        <dbReference type="Proteomes" id="UP001054837"/>
    </source>
</evidence>
<dbReference type="SUPFAM" id="SSF54695">
    <property type="entry name" value="POZ domain"/>
    <property type="match status" value="1"/>
</dbReference>
<sequence length="341" mass="39354">MGVRHSSTVTENVLQTLKWEVENISKLSENQVICGHKLYFSRFCRGNFKLKIINDCLHIYLHNKSDTDLKTECSISYLTIQNEESVKLGHWILEVPQNKCVIVSEIENFTTEFMKTLPKDTLILQFELKTEASYKDLLPLLSGPIPGGYKWFDERKRLHEDLSLMHNDENTDVSLKIGDEIVHAHWSILCARSPYFKNMYRIQKKEDPKNSVVITDISAKAIREFVAFLYTGIFEDVLYENTNLDEVYDLYRAADKYEVLDLRKYCGYSLMARISVENAVQILNWADIHNDKEVKTAAMDFVSSNFVAITDTDGWKKLTDENPKLAGKVIAVCTKKLKNSK</sequence>
<gene>
    <name evidence="2" type="primary">rdx_31</name>
    <name evidence="2" type="ORF">CDAR_516801</name>
</gene>
<dbReference type="CDD" id="cd18186">
    <property type="entry name" value="BTB_POZ_ZBTB_KLHL-like"/>
    <property type="match status" value="1"/>
</dbReference>
<dbReference type="Proteomes" id="UP001054837">
    <property type="component" value="Unassembled WGS sequence"/>
</dbReference>
<dbReference type="PANTHER" id="PTHR24413">
    <property type="entry name" value="SPECKLE-TYPE POZ PROTEIN"/>
    <property type="match status" value="1"/>
</dbReference>
<keyword evidence="3" id="KW-1185">Reference proteome</keyword>
<name>A0AAV4UE75_9ARAC</name>
<proteinExistence type="predicted"/>
<reference evidence="2 3" key="1">
    <citation type="submission" date="2021-06" db="EMBL/GenBank/DDBJ databases">
        <title>Caerostris darwini draft genome.</title>
        <authorList>
            <person name="Kono N."/>
            <person name="Arakawa K."/>
        </authorList>
    </citation>
    <scope>NUCLEOTIDE SEQUENCE [LARGE SCALE GENOMIC DNA]</scope>
</reference>
<dbReference type="InterPro" id="IPR011333">
    <property type="entry name" value="SKP1/BTB/POZ_sf"/>
</dbReference>
<protein>
    <submittedName>
        <fullName evidence="2">Protein roadkill</fullName>
    </submittedName>
</protein>
<feature type="domain" description="BTB" evidence="1">
    <location>
        <begin position="171"/>
        <end position="232"/>
    </location>
</feature>
<accession>A0AAV4UE75</accession>
<evidence type="ECO:0000259" key="1">
    <source>
        <dbReference type="PROSITE" id="PS50097"/>
    </source>
</evidence>